<organism evidence="1 2">
    <name type="scientific">Cercopithifilaria johnstoni</name>
    <dbReference type="NCBI Taxonomy" id="2874296"/>
    <lineage>
        <taxon>Eukaryota</taxon>
        <taxon>Metazoa</taxon>
        <taxon>Ecdysozoa</taxon>
        <taxon>Nematoda</taxon>
        <taxon>Chromadorea</taxon>
        <taxon>Rhabditida</taxon>
        <taxon>Spirurina</taxon>
        <taxon>Spiruromorpha</taxon>
        <taxon>Filarioidea</taxon>
        <taxon>Onchocercidae</taxon>
        <taxon>Cercopithifilaria</taxon>
    </lineage>
</organism>
<protein>
    <submittedName>
        <fullName evidence="1">Uncharacterized protein</fullName>
    </submittedName>
</protein>
<proteinExistence type="predicted"/>
<comment type="caution">
    <text evidence="1">The sequence shown here is derived from an EMBL/GenBank/DDBJ whole genome shotgun (WGS) entry which is preliminary data.</text>
</comment>
<sequence length="80" mass="9359">MDFKAIITRNTRGTQSLRPINLVDTCDAVTALFNTLATTMAYGYMKLLFYGHDVLLLLICELRDRDWQNEEELRLVYLQE</sequence>
<keyword evidence="2" id="KW-1185">Reference proteome</keyword>
<gene>
    <name evidence="1" type="ORF">CJOHNSTONI_LOCUS7982</name>
</gene>
<accession>A0A8J2Q8P2</accession>
<evidence type="ECO:0000313" key="2">
    <source>
        <dbReference type="Proteomes" id="UP000746747"/>
    </source>
</evidence>
<dbReference type="Proteomes" id="UP000746747">
    <property type="component" value="Unassembled WGS sequence"/>
</dbReference>
<reference evidence="1" key="1">
    <citation type="submission" date="2021-09" db="EMBL/GenBank/DDBJ databases">
        <authorList>
            <consortium name="Pathogen Informatics"/>
        </authorList>
    </citation>
    <scope>NUCLEOTIDE SEQUENCE</scope>
</reference>
<name>A0A8J2Q8P2_9BILA</name>
<evidence type="ECO:0000313" key="1">
    <source>
        <dbReference type="EMBL" id="CAG9538256.1"/>
    </source>
</evidence>
<dbReference type="AlphaFoldDB" id="A0A8J2Q8P2"/>
<dbReference type="EMBL" id="CAKAEH010001642">
    <property type="protein sequence ID" value="CAG9538256.1"/>
    <property type="molecule type" value="Genomic_DNA"/>
</dbReference>